<keyword evidence="3" id="KW-1185">Reference proteome</keyword>
<dbReference type="OrthoDB" id="10686903at2759"/>
<evidence type="ECO:0000313" key="3">
    <source>
        <dbReference type="Proteomes" id="UP000320762"/>
    </source>
</evidence>
<organism evidence="2 3">
    <name type="scientific">Schizophyllum amplum</name>
    <dbReference type="NCBI Taxonomy" id="97359"/>
    <lineage>
        <taxon>Eukaryota</taxon>
        <taxon>Fungi</taxon>
        <taxon>Dikarya</taxon>
        <taxon>Basidiomycota</taxon>
        <taxon>Agaricomycotina</taxon>
        <taxon>Agaricomycetes</taxon>
        <taxon>Agaricomycetidae</taxon>
        <taxon>Agaricales</taxon>
        <taxon>Schizophyllaceae</taxon>
        <taxon>Schizophyllum</taxon>
    </lineage>
</organism>
<feature type="compositionally biased region" description="Low complexity" evidence="1">
    <location>
        <begin position="370"/>
        <end position="387"/>
    </location>
</feature>
<feature type="compositionally biased region" description="Polar residues" evidence="1">
    <location>
        <begin position="438"/>
        <end position="447"/>
    </location>
</feature>
<evidence type="ECO:0000256" key="1">
    <source>
        <dbReference type="SAM" id="MobiDB-lite"/>
    </source>
</evidence>
<sequence length="737" mass="83033">MARPFTARSSPEVPDQQQAPSRPRSRTWKERALSDLREKYDKMWRAMRDDALRAKAQLSPEEYALKKDSMYRDFMRRQKRMADQAAAEWAEQVRARYRWHLNAWDTKKRGETIESMERSGGLLGPLVKRSHELREAGVLADDDKFLWNEKAWCRYHGIPDPEEKAASEEYMRQWRPESAFLDVDQFAPSYEDVPHRIPSPWTSSSDSDSDGDSTRSVFNSPDPLPITPSPWHRMTGVREIPRKRSIPHIPHPAFRPPSPKPEPLLYMGPPRNTSPLSRDHAMEAQRSRVHASSVGRRPRAHSAFASAPPTASRAEPPSLVDPSHPISRAESHRPPPLARGPQARTTRGPVPIWIPTSKAEEKPKPPPASIPAARASTRSRQRASTVSGQPNVKVEKRAVAPVSVSPQISVVVNGKDVPAPPPTAESPEPRLDVHMDGTSATARTRNASLPPRPYPKPIPRRWRALENDQYRLPRTPPPIRSARPGGAKFAHRSDNDVGPQGTHYVSYSDTSSSSDDELPEPPSPVKERRAPPARVSSPPKRVLSPPARTSSPAVRASSPAVRKSPPRTSPPRFGSTLTPFSGTFSDAGTGSPLPPYSSRPVSVSVSELPPPYEERWATMMRASPQSGVRDLGQGMREMDEAYQRRSQLFDEEEQRRRRSKLDPVTFLAGQAWREKFMEARNFNFKMEAFTLAKRYDDALQMRLQLKKALEVEKDLRRKFEDLFHQWEARTGANGVRA</sequence>
<reference evidence="2 3" key="1">
    <citation type="journal article" date="2019" name="New Phytol.">
        <title>Comparative genomics reveals unique wood-decay strategies and fruiting body development in the Schizophyllaceae.</title>
        <authorList>
            <person name="Almasi E."/>
            <person name="Sahu N."/>
            <person name="Krizsan K."/>
            <person name="Balint B."/>
            <person name="Kovacs G.M."/>
            <person name="Kiss B."/>
            <person name="Cseklye J."/>
            <person name="Drula E."/>
            <person name="Henrissat B."/>
            <person name="Nagy I."/>
            <person name="Chovatia M."/>
            <person name="Adam C."/>
            <person name="LaButti K."/>
            <person name="Lipzen A."/>
            <person name="Riley R."/>
            <person name="Grigoriev I.V."/>
            <person name="Nagy L.G."/>
        </authorList>
    </citation>
    <scope>NUCLEOTIDE SEQUENCE [LARGE SCALE GENOMIC DNA]</scope>
    <source>
        <strain evidence="2 3">NL-1724</strain>
    </source>
</reference>
<feature type="region of interest" description="Disordered" evidence="1">
    <location>
        <begin position="412"/>
        <end position="605"/>
    </location>
</feature>
<feature type="region of interest" description="Disordered" evidence="1">
    <location>
        <begin position="1"/>
        <end position="30"/>
    </location>
</feature>
<dbReference type="Proteomes" id="UP000320762">
    <property type="component" value="Unassembled WGS sequence"/>
</dbReference>
<accession>A0A550CQQ0</accession>
<feature type="compositionally biased region" description="Basic and acidic residues" evidence="1">
    <location>
        <begin position="277"/>
        <end position="286"/>
    </location>
</feature>
<feature type="compositionally biased region" description="Pro residues" evidence="1">
    <location>
        <begin position="249"/>
        <end position="262"/>
    </location>
</feature>
<dbReference type="EMBL" id="VDMD01000003">
    <property type="protein sequence ID" value="TRM67125.1"/>
    <property type="molecule type" value="Genomic_DNA"/>
</dbReference>
<feature type="region of interest" description="Disordered" evidence="1">
    <location>
        <begin position="191"/>
        <end position="398"/>
    </location>
</feature>
<protein>
    <submittedName>
        <fullName evidence="2">Uncharacterized protein</fullName>
    </submittedName>
</protein>
<evidence type="ECO:0000313" key="2">
    <source>
        <dbReference type="EMBL" id="TRM67125.1"/>
    </source>
</evidence>
<proteinExistence type="predicted"/>
<gene>
    <name evidence="2" type="ORF">BD626DRAFT_484812</name>
</gene>
<name>A0A550CQQ0_9AGAR</name>
<comment type="caution">
    <text evidence="2">The sequence shown here is derived from an EMBL/GenBank/DDBJ whole genome shotgun (WGS) entry which is preliminary data.</text>
</comment>
<dbReference type="AlphaFoldDB" id="A0A550CQQ0"/>
<feature type="compositionally biased region" description="Low complexity" evidence="1">
    <location>
        <begin position="532"/>
        <end position="562"/>
    </location>
</feature>
<feature type="compositionally biased region" description="Polar residues" evidence="1">
    <location>
        <begin position="575"/>
        <end position="588"/>
    </location>
</feature>